<organism>
    <name type="scientific">Pediculus humanus subsp. corporis</name>
    <name type="common">Body louse</name>
    <dbReference type="NCBI Taxonomy" id="121224"/>
    <lineage>
        <taxon>Eukaryota</taxon>
        <taxon>Metazoa</taxon>
        <taxon>Ecdysozoa</taxon>
        <taxon>Arthropoda</taxon>
        <taxon>Hexapoda</taxon>
        <taxon>Insecta</taxon>
        <taxon>Pterygota</taxon>
        <taxon>Neoptera</taxon>
        <taxon>Paraneoptera</taxon>
        <taxon>Psocodea</taxon>
        <taxon>Troctomorpha</taxon>
        <taxon>Phthiraptera</taxon>
        <taxon>Anoplura</taxon>
        <taxon>Pediculidae</taxon>
        <taxon>Pediculus</taxon>
    </lineage>
</organism>
<dbReference type="Proteomes" id="UP000009046">
    <property type="component" value="Unassembled WGS sequence"/>
</dbReference>
<dbReference type="EnsemblMetazoa" id="PHUM569100-RA">
    <property type="protein sequence ID" value="PHUM569100-PA"/>
    <property type="gene ID" value="PHUM569100"/>
</dbReference>
<feature type="compositionally biased region" description="Low complexity" evidence="1">
    <location>
        <begin position="173"/>
        <end position="185"/>
    </location>
</feature>
<feature type="compositionally biased region" description="Low complexity" evidence="1">
    <location>
        <begin position="263"/>
        <end position="275"/>
    </location>
</feature>
<dbReference type="eggNOG" id="KOG3541">
    <property type="taxonomic scope" value="Eukaryota"/>
</dbReference>
<dbReference type="CTD" id="8234857"/>
<dbReference type="KEGG" id="phu:Phum_PHUM569100"/>
<reference evidence="2" key="2">
    <citation type="submission" date="2007-04" db="EMBL/GenBank/DDBJ databases">
        <title>The genome of the human body louse.</title>
        <authorList>
            <consortium name="The Human Body Louse Genome Consortium"/>
            <person name="Kirkness E."/>
            <person name="Walenz B."/>
            <person name="Hass B."/>
            <person name="Bruggner R."/>
            <person name="Strausberg R."/>
        </authorList>
    </citation>
    <scope>NUCLEOTIDE SEQUENCE</scope>
    <source>
        <strain evidence="2">USDA</strain>
    </source>
</reference>
<dbReference type="GeneID" id="8234857"/>
<dbReference type="AlphaFoldDB" id="E0W132"/>
<dbReference type="OrthoDB" id="20825at2759"/>
<dbReference type="EMBL" id="AAZO01006909">
    <property type="status" value="NOT_ANNOTATED_CDS"/>
    <property type="molecule type" value="Genomic_DNA"/>
</dbReference>
<proteinExistence type="predicted"/>
<feature type="compositionally biased region" description="Polar residues" evidence="1">
    <location>
        <begin position="240"/>
        <end position="259"/>
    </location>
</feature>
<accession>E0W132</accession>
<dbReference type="VEuPathDB" id="VectorBase:PHUM569100"/>
<feature type="region of interest" description="Disordered" evidence="1">
    <location>
        <begin position="240"/>
        <end position="276"/>
    </location>
</feature>
<reference evidence="3" key="3">
    <citation type="submission" date="2021-02" db="UniProtKB">
        <authorList>
            <consortium name="EnsemblMetazoa"/>
        </authorList>
    </citation>
    <scope>IDENTIFICATION</scope>
    <source>
        <strain evidence="3">USDA</strain>
    </source>
</reference>
<sequence length="388" mass="42132">MDDEIQETVESILGKGVKVVDCEKKSSIREEEVLLINGCPIPLEGEDGAAIRDALIHGNVPNCDLLNQILIRAGILKSPVRLETSLSVKSSVVTREEVTVAKGGQIVDERTRETKEDNYYTSSTSEVWEPVGYEPLPHNKKRGGIKIIEGGGYPKSGSNSSTCKSSCSSSCSSSSCNQTQPSTSTDSAFFPSDTHQHSSSGNYGNSSNVRMPPNRTSSSTSADSANSFSDFLPTHVNASSSPFIPNCTRNPNIPNMNDSNGRKTSSSSTSTTTKTVLDSYGNEITKNHTTVEKCRNDHHFNYNDNNNSRKQNGGERTNVGCPNHEMVNGFTKIRLDDFSSGAEKNRRIQYGAVGWGEGGKSEKKKKCPANVSNMNKCMRRIGLDLLIS</sequence>
<feature type="compositionally biased region" description="Low complexity" evidence="1">
    <location>
        <begin position="216"/>
        <end position="225"/>
    </location>
</feature>
<protein>
    <submittedName>
        <fullName evidence="2 3">Uncharacterized protein</fullName>
    </submittedName>
</protein>
<dbReference type="HOGENOM" id="CLU_712342_0_0_1"/>
<keyword evidence="4" id="KW-1185">Reference proteome</keyword>
<name>E0W132_PEDHC</name>
<dbReference type="EMBL" id="DS235866">
    <property type="protein sequence ID" value="EEB19338.1"/>
    <property type="molecule type" value="Genomic_DNA"/>
</dbReference>
<dbReference type="RefSeq" id="XP_002432076.1">
    <property type="nucleotide sequence ID" value="XM_002432031.1"/>
</dbReference>
<evidence type="ECO:0000313" key="4">
    <source>
        <dbReference type="Proteomes" id="UP000009046"/>
    </source>
</evidence>
<evidence type="ECO:0000313" key="2">
    <source>
        <dbReference type="EMBL" id="EEB19338.1"/>
    </source>
</evidence>
<evidence type="ECO:0000256" key="1">
    <source>
        <dbReference type="SAM" id="MobiDB-lite"/>
    </source>
</evidence>
<feature type="compositionally biased region" description="Low complexity" evidence="1">
    <location>
        <begin position="198"/>
        <end position="208"/>
    </location>
</feature>
<reference evidence="2" key="1">
    <citation type="submission" date="2007-04" db="EMBL/GenBank/DDBJ databases">
        <title>Annotation of Pediculus humanus corporis strain USDA.</title>
        <authorList>
            <person name="Kirkness E."/>
            <person name="Hannick L."/>
            <person name="Hass B."/>
            <person name="Bruggner R."/>
            <person name="Lawson D."/>
            <person name="Bidwell S."/>
            <person name="Joardar V."/>
            <person name="Caler E."/>
            <person name="Walenz B."/>
            <person name="Inman J."/>
            <person name="Schobel S."/>
            <person name="Galinsky K."/>
            <person name="Amedeo P."/>
            <person name="Strausberg R."/>
        </authorList>
    </citation>
    <scope>NUCLEOTIDE SEQUENCE</scope>
    <source>
        <strain evidence="2">USDA</strain>
    </source>
</reference>
<dbReference type="InParanoid" id="E0W132"/>
<feature type="region of interest" description="Disordered" evidence="1">
    <location>
        <begin position="131"/>
        <end position="159"/>
    </location>
</feature>
<feature type="region of interest" description="Disordered" evidence="1">
    <location>
        <begin position="173"/>
        <end position="225"/>
    </location>
</feature>
<gene>
    <name evidence="3" type="primary">8234857</name>
    <name evidence="2" type="ORF">Phum_PHUM569100</name>
</gene>
<evidence type="ECO:0000313" key="3">
    <source>
        <dbReference type="EnsemblMetazoa" id="PHUM569100-PA"/>
    </source>
</evidence>
<feature type="region of interest" description="Disordered" evidence="1">
    <location>
        <begin position="297"/>
        <end position="319"/>
    </location>
</feature>